<evidence type="ECO:0000313" key="2">
    <source>
        <dbReference type="Proteomes" id="UP000829504"/>
    </source>
</evidence>
<keyword evidence="2" id="KW-1185">Reference proteome</keyword>
<accession>A0ABY3YEC4</accession>
<dbReference type="EMBL" id="CP094242">
    <property type="protein sequence ID" value="UNV87409.1"/>
    <property type="molecule type" value="Genomic_DNA"/>
</dbReference>
<name>A0ABY3YEC4_9NEIS</name>
<organism evidence="1 2">
    <name type="scientific">Morococcus cerebrosus</name>
    <dbReference type="NCBI Taxonomy" id="1056807"/>
    <lineage>
        <taxon>Bacteria</taxon>
        <taxon>Pseudomonadati</taxon>
        <taxon>Pseudomonadota</taxon>
        <taxon>Betaproteobacteria</taxon>
        <taxon>Neisseriales</taxon>
        <taxon>Neisseriaceae</taxon>
        <taxon>Morococcus</taxon>
    </lineage>
</organism>
<dbReference type="RefSeq" id="WP_039408797.1">
    <property type="nucleotide sequence ID" value="NZ_CP094242.1"/>
</dbReference>
<reference evidence="1 2" key="1">
    <citation type="submission" date="2022-03" db="EMBL/GenBank/DDBJ databases">
        <title>Genome sequencing of Morococcus cerebrosus.</title>
        <authorList>
            <person name="Baek M.-G."/>
            <person name="Yi H."/>
        </authorList>
    </citation>
    <scope>NUCLEOTIDE SEQUENCE [LARGE SCALE GENOMIC DNA]</scope>
    <source>
        <strain evidence="1 2">CIP 81.93</strain>
    </source>
</reference>
<dbReference type="Proteomes" id="UP000829504">
    <property type="component" value="Chromosome"/>
</dbReference>
<evidence type="ECO:0000313" key="1">
    <source>
        <dbReference type="EMBL" id="UNV87409.1"/>
    </source>
</evidence>
<gene>
    <name evidence="1" type="ORF">MON37_00135</name>
</gene>
<evidence type="ECO:0008006" key="3">
    <source>
        <dbReference type="Google" id="ProtNLM"/>
    </source>
</evidence>
<protein>
    <recommendedName>
        <fullName evidence="3">DUF1837 domain-containing protein</fullName>
    </recommendedName>
</protein>
<sequence length="211" mass="24189">MENFTLYDLQKDDSFEAKCLIAQRDKAIFYNLINEEIINGIIELEKHKDMLCNQSEDLISFNLVMYLKGRFEHTLFKVTHDNHAGGHVDIHIELKRYLWLGEAKLSDGTAYSLKGFHQLINRYASGSPTCSEGGLFIYIVNKSSKKKATAVLNEWRERILSESTEIEGLTFLDAHEDRAGLSLTTTHTHSTSGLPYKVHHHVIQLQHFPQD</sequence>
<proteinExistence type="predicted"/>